<dbReference type="EMBL" id="VGIY01000025">
    <property type="protein sequence ID" value="MBM3316601.1"/>
    <property type="molecule type" value="Genomic_DNA"/>
</dbReference>
<dbReference type="AlphaFoldDB" id="A0A937X9Z1"/>
<dbReference type="Proteomes" id="UP000748308">
    <property type="component" value="Unassembled WGS sequence"/>
</dbReference>
<sequence>MRRSGRQGRGAIARRAVGALGLALLALGAPRCGEGPARGGGLLWEAAPGPDSVGVGDAFAIEVRGRWPEREGAFLAWAPPADSLLVAGRDSTELRAPEGWAARRYRLTAIAPRAGRLRLPPAALVAARGETLAVAETGWVRVESRWAEGEAPDLKPLAPLVSLRRFPWIAAAAAAALLLATGAAIVVLQRRRRRSAGEAPVVPPPPPAEEFEQAIAILTARGLLERGRMRAFVQELSWCLRRYLGRRWERPALEATRPEIVCWLPETRLCVPDQGRVAGWLEETDRIKFAGERPPMRRGEELLAAAREIVGRSEAIFAREEAERTAAAGGGEVPAAGRESSAERPPAIGRRGASGGGAEPGTGGGR</sequence>
<evidence type="ECO:0000256" key="1">
    <source>
        <dbReference type="SAM" id="MobiDB-lite"/>
    </source>
</evidence>
<keyword evidence="2" id="KW-1133">Transmembrane helix</keyword>
<protein>
    <recommendedName>
        <fullName evidence="5">DUF4381 domain-containing protein</fullName>
    </recommendedName>
</protein>
<keyword evidence="2" id="KW-0472">Membrane</keyword>
<keyword evidence="2" id="KW-0812">Transmembrane</keyword>
<accession>A0A937X9Z1</accession>
<feature type="transmembrane region" description="Helical" evidence="2">
    <location>
        <begin position="166"/>
        <end position="188"/>
    </location>
</feature>
<reference evidence="3" key="1">
    <citation type="submission" date="2019-03" db="EMBL/GenBank/DDBJ databases">
        <title>Lake Tanganyika Metagenome-Assembled Genomes (MAGs).</title>
        <authorList>
            <person name="Tran P."/>
        </authorList>
    </citation>
    <scope>NUCLEOTIDE SEQUENCE</scope>
    <source>
        <strain evidence="3">M_DeepCast_400m_m2_100</strain>
    </source>
</reference>
<feature type="compositionally biased region" description="Gly residues" evidence="1">
    <location>
        <begin position="352"/>
        <end position="366"/>
    </location>
</feature>
<comment type="caution">
    <text evidence="3">The sequence shown here is derived from an EMBL/GenBank/DDBJ whole genome shotgun (WGS) entry which is preliminary data.</text>
</comment>
<evidence type="ECO:0000256" key="2">
    <source>
        <dbReference type="SAM" id="Phobius"/>
    </source>
</evidence>
<organism evidence="3 4">
    <name type="scientific">Eiseniibacteriota bacterium</name>
    <dbReference type="NCBI Taxonomy" id="2212470"/>
    <lineage>
        <taxon>Bacteria</taxon>
        <taxon>Candidatus Eiseniibacteriota</taxon>
    </lineage>
</organism>
<proteinExistence type="predicted"/>
<evidence type="ECO:0000313" key="3">
    <source>
        <dbReference type="EMBL" id="MBM3316601.1"/>
    </source>
</evidence>
<gene>
    <name evidence="3" type="ORF">FJY75_01990</name>
</gene>
<evidence type="ECO:0008006" key="5">
    <source>
        <dbReference type="Google" id="ProtNLM"/>
    </source>
</evidence>
<evidence type="ECO:0000313" key="4">
    <source>
        <dbReference type="Proteomes" id="UP000748308"/>
    </source>
</evidence>
<name>A0A937X9Z1_UNCEI</name>
<feature type="region of interest" description="Disordered" evidence="1">
    <location>
        <begin position="322"/>
        <end position="366"/>
    </location>
</feature>